<proteinExistence type="predicted"/>
<accession>A0ABP7QD12</accession>
<evidence type="ECO:0000313" key="1">
    <source>
        <dbReference type="EMBL" id="GAA3980353.1"/>
    </source>
</evidence>
<protein>
    <submittedName>
        <fullName evidence="1">Uncharacterized protein</fullName>
    </submittedName>
</protein>
<dbReference type="Proteomes" id="UP001500034">
    <property type="component" value="Unassembled WGS sequence"/>
</dbReference>
<gene>
    <name evidence="1" type="ORF">GCM10022384_32050</name>
</gene>
<evidence type="ECO:0000313" key="2">
    <source>
        <dbReference type="Proteomes" id="UP001500034"/>
    </source>
</evidence>
<sequence length="146" mass="16199">MSVPGDMLSRTVIGGAGGGGDVGFEGETWYVRAAPDAGEGVEEAEAGAEVGEILIDEADFPWLSGRFRAGPAFDAVQDLFARELALVERDDEGHWEEWETVYAEIERRVRLVSPDGPVAEFLLHIEGERAWFRWSDEPFQRERTGD</sequence>
<name>A0ABP7QD12_9ACTN</name>
<comment type="caution">
    <text evidence="1">The sequence shown here is derived from an EMBL/GenBank/DDBJ whole genome shotgun (WGS) entry which is preliminary data.</text>
</comment>
<keyword evidence="2" id="KW-1185">Reference proteome</keyword>
<dbReference type="EMBL" id="BAABCQ010000055">
    <property type="protein sequence ID" value="GAA3980353.1"/>
    <property type="molecule type" value="Genomic_DNA"/>
</dbReference>
<reference evidence="2" key="1">
    <citation type="journal article" date="2019" name="Int. J. Syst. Evol. Microbiol.">
        <title>The Global Catalogue of Microorganisms (GCM) 10K type strain sequencing project: providing services to taxonomists for standard genome sequencing and annotation.</title>
        <authorList>
            <consortium name="The Broad Institute Genomics Platform"/>
            <consortium name="The Broad Institute Genome Sequencing Center for Infectious Disease"/>
            <person name="Wu L."/>
            <person name="Ma J."/>
        </authorList>
    </citation>
    <scope>NUCLEOTIDE SEQUENCE [LARGE SCALE GENOMIC DNA]</scope>
    <source>
        <strain evidence="2">JCM 17027</strain>
    </source>
</reference>
<organism evidence="1 2">
    <name type="scientific">Streptomyces marokkonensis</name>
    <dbReference type="NCBI Taxonomy" id="324855"/>
    <lineage>
        <taxon>Bacteria</taxon>
        <taxon>Bacillati</taxon>
        <taxon>Actinomycetota</taxon>
        <taxon>Actinomycetes</taxon>
        <taxon>Kitasatosporales</taxon>
        <taxon>Streptomycetaceae</taxon>
        <taxon>Streptomyces</taxon>
    </lineage>
</organism>